<name>A0A1Y2A8Z7_9PLEO</name>
<dbReference type="Proteomes" id="UP000193144">
    <property type="component" value="Unassembled WGS sequence"/>
</dbReference>
<accession>A0A1Y2A8Z7</accession>
<feature type="region of interest" description="Disordered" evidence="1">
    <location>
        <begin position="192"/>
        <end position="224"/>
    </location>
</feature>
<proteinExistence type="predicted"/>
<organism evidence="2 3">
    <name type="scientific">Clohesyomyces aquaticus</name>
    <dbReference type="NCBI Taxonomy" id="1231657"/>
    <lineage>
        <taxon>Eukaryota</taxon>
        <taxon>Fungi</taxon>
        <taxon>Dikarya</taxon>
        <taxon>Ascomycota</taxon>
        <taxon>Pezizomycotina</taxon>
        <taxon>Dothideomycetes</taxon>
        <taxon>Pleosporomycetidae</taxon>
        <taxon>Pleosporales</taxon>
        <taxon>Lindgomycetaceae</taxon>
        <taxon>Clohesyomyces</taxon>
    </lineage>
</organism>
<gene>
    <name evidence="2" type="ORF">BCR34DRAFT_582550</name>
</gene>
<dbReference type="AlphaFoldDB" id="A0A1Y2A8Z7"/>
<comment type="caution">
    <text evidence="2">The sequence shown here is derived from an EMBL/GenBank/DDBJ whole genome shotgun (WGS) entry which is preliminary data.</text>
</comment>
<reference evidence="2 3" key="1">
    <citation type="submission" date="2016-07" db="EMBL/GenBank/DDBJ databases">
        <title>Pervasive Adenine N6-methylation of Active Genes in Fungi.</title>
        <authorList>
            <consortium name="DOE Joint Genome Institute"/>
            <person name="Mondo S.J."/>
            <person name="Dannebaum R.O."/>
            <person name="Kuo R.C."/>
            <person name="Labutti K."/>
            <person name="Haridas S."/>
            <person name="Kuo A."/>
            <person name="Salamov A."/>
            <person name="Ahrendt S.R."/>
            <person name="Lipzen A."/>
            <person name="Sullivan W."/>
            <person name="Andreopoulos W.B."/>
            <person name="Clum A."/>
            <person name="Lindquist E."/>
            <person name="Daum C."/>
            <person name="Ramamoorthy G.K."/>
            <person name="Gryganskyi A."/>
            <person name="Culley D."/>
            <person name="Magnuson J.K."/>
            <person name="James T.Y."/>
            <person name="O'Malley M.A."/>
            <person name="Stajich J.E."/>
            <person name="Spatafora J.W."/>
            <person name="Visel A."/>
            <person name="Grigoriev I.V."/>
        </authorList>
    </citation>
    <scope>NUCLEOTIDE SEQUENCE [LARGE SCALE GENOMIC DNA]</scope>
    <source>
        <strain evidence="2 3">CBS 115471</strain>
    </source>
</reference>
<evidence type="ECO:0000313" key="2">
    <source>
        <dbReference type="EMBL" id="ORY18986.1"/>
    </source>
</evidence>
<protein>
    <submittedName>
        <fullName evidence="2">Uncharacterized protein</fullName>
    </submittedName>
</protein>
<evidence type="ECO:0000313" key="3">
    <source>
        <dbReference type="Proteomes" id="UP000193144"/>
    </source>
</evidence>
<feature type="compositionally biased region" description="Basic residues" evidence="1">
    <location>
        <begin position="204"/>
        <end position="224"/>
    </location>
</feature>
<sequence length="224" mass="24788">MDLCNAIHNKRNGSVLRTPGARSESTTAGIQNATSVEGPMEEIEHHVPESHDSQERFQGHRRYPNPSNRTWVASSLTTAVDPSFEDILADRWGYSSLLGVPLTPAIESRHPDANMLTALDLLDPQLEISNQSTALEGELQVPNRPTDAGGGLFHQAQTPSQQGTIAAYGAIPRTLCTECSKDYRAEFTQKKNFNDDDVSPKRTTTQRRRLPRGREKKIRFVGPA</sequence>
<evidence type="ECO:0000256" key="1">
    <source>
        <dbReference type="SAM" id="MobiDB-lite"/>
    </source>
</evidence>
<dbReference type="EMBL" id="MCFA01000004">
    <property type="protein sequence ID" value="ORY18986.1"/>
    <property type="molecule type" value="Genomic_DNA"/>
</dbReference>
<keyword evidence="3" id="KW-1185">Reference proteome</keyword>